<protein>
    <submittedName>
        <fullName evidence="4">Flavodoxin family protein</fullName>
    </submittedName>
</protein>
<gene>
    <name evidence="4" type="ORF">H8J70_11030</name>
</gene>
<dbReference type="Pfam" id="PF03358">
    <property type="entry name" value="FMN_red"/>
    <property type="match status" value="1"/>
</dbReference>
<organism evidence="4 5">
    <name type="scientific">Megasphaera hominis</name>
    <dbReference type="NCBI Taxonomy" id="159836"/>
    <lineage>
        <taxon>Bacteria</taxon>
        <taxon>Bacillati</taxon>
        <taxon>Bacillota</taxon>
        <taxon>Negativicutes</taxon>
        <taxon>Veillonellales</taxon>
        <taxon>Veillonellaceae</taxon>
        <taxon>Megasphaera</taxon>
    </lineage>
</organism>
<comment type="caution">
    <text evidence="4">The sequence shown here is derived from an EMBL/GenBank/DDBJ whole genome shotgun (WGS) entry which is preliminary data.</text>
</comment>
<keyword evidence="1" id="KW-0285">Flavoprotein</keyword>
<evidence type="ECO:0000256" key="1">
    <source>
        <dbReference type="ARBA" id="ARBA00022630"/>
    </source>
</evidence>
<dbReference type="InterPro" id="IPR051796">
    <property type="entry name" value="ISF_SsuE-like"/>
</dbReference>
<reference evidence="4 5" key="1">
    <citation type="submission" date="2020-08" db="EMBL/GenBank/DDBJ databases">
        <authorList>
            <person name="Liu C."/>
            <person name="Sun Q."/>
        </authorList>
    </citation>
    <scope>NUCLEOTIDE SEQUENCE [LARGE SCALE GENOMIC DNA]</scope>
    <source>
        <strain evidence="4 5">NSJ-59</strain>
    </source>
</reference>
<accession>A0ABR6VL11</accession>
<dbReference type="PANTHER" id="PTHR43278:SF4">
    <property type="entry name" value="NAD(P)H-DEPENDENT FMN-CONTAINING OXIDOREDUCTASE YWQN-RELATED"/>
    <property type="match status" value="1"/>
</dbReference>
<evidence type="ECO:0000259" key="3">
    <source>
        <dbReference type="Pfam" id="PF03358"/>
    </source>
</evidence>
<evidence type="ECO:0000256" key="2">
    <source>
        <dbReference type="ARBA" id="ARBA00022643"/>
    </source>
</evidence>
<keyword evidence="5" id="KW-1185">Reference proteome</keyword>
<name>A0ABR6VL11_9FIRM</name>
<dbReference type="InterPro" id="IPR005025">
    <property type="entry name" value="FMN_Rdtase-like_dom"/>
</dbReference>
<evidence type="ECO:0000313" key="4">
    <source>
        <dbReference type="EMBL" id="MBC3537773.1"/>
    </source>
</evidence>
<proteinExistence type="predicted"/>
<dbReference type="SUPFAM" id="SSF52218">
    <property type="entry name" value="Flavoproteins"/>
    <property type="match status" value="1"/>
</dbReference>
<dbReference type="RefSeq" id="WP_186504347.1">
    <property type="nucleotide sequence ID" value="NZ_JACOGK010000040.1"/>
</dbReference>
<dbReference type="Gene3D" id="3.40.50.360">
    <property type="match status" value="1"/>
</dbReference>
<dbReference type="Proteomes" id="UP000606870">
    <property type="component" value="Unassembled WGS sequence"/>
</dbReference>
<sequence length="178" mass="19335">MQILIISGSPRRQGNSDLLCDEFARGAREKGHSVEKINLQEKEIRSCLACYACFQTGACVQSDDMADVLAKICAAQVLVLASPTYFLTMSGQLKVMIDRLLPKWQDLGGKDVYIIVTGHDGKSGLLRVGDDLAAIWTSLGAHVRQIIYGDHVWKKGEVLGTPAMEEAYAAGQCVGHTP</sequence>
<dbReference type="InterPro" id="IPR029039">
    <property type="entry name" value="Flavoprotein-like_sf"/>
</dbReference>
<dbReference type="EMBL" id="JACOGK010000040">
    <property type="protein sequence ID" value="MBC3537773.1"/>
    <property type="molecule type" value="Genomic_DNA"/>
</dbReference>
<keyword evidence="2" id="KW-0288">FMN</keyword>
<feature type="domain" description="NADPH-dependent FMN reductase-like" evidence="3">
    <location>
        <begin position="1"/>
        <end position="143"/>
    </location>
</feature>
<dbReference type="PANTHER" id="PTHR43278">
    <property type="entry name" value="NAD(P)H-DEPENDENT FMN-CONTAINING OXIDOREDUCTASE YWQN-RELATED"/>
    <property type="match status" value="1"/>
</dbReference>
<evidence type="ECO:0000313" key="5">
    <source>
        <dbReference type="Proteomes" id="UP000606870"/>
    </source>
</evidence>